<feature type="region of interest" description="Disordered" evidence="2">
    <location>
        <begin position="1149"/>
        <end position="1223"/>
    </location>
</feature>
<evidence type="ECO:0000313" key="3">
    <source>
        <dbReference type="EMBL" id="KAK7696333.1"/>
    </source>
</evidence>
<keyword evidence="1" id="KW-0945">Host-virus interaction</keyword>
<feature type="compositionally biased region" description="Pro residues" evidence="2">
    <location>
        <begin position="94"/>
        <end position="129"/>
    </location>
</feature>
<dbReference type="PANTHER" id="PTHR13037:SF24">
    <property type="entry name" value="POLYCOMB PROTEIN PCL-RELATED"/>
    <property type="match status" value="1"/>
</dbReference>
<protein>
    <submittedName>
        <fullName evidence="3">Uncharacterized protein</fullName>
    </submittedName>
</protein>
<feature type="compositionally biased region" description="Polar residues" evidence="2">
    <location>
        <begin position="68"/>
        <end position="85"/>
    </location>
</feature>
<dbReference type="Proteomes" id="UP001385951">
    <property type="component" value="Unassembled WGS sequence"/>
</dbReference>
<dbReference type="AlphaFoldDB" id="A0AAW0GYW4"/>
<dbReference type="InterPro" id="IPR041078">
    <property type="entry name" value="Plavaka"/>
</dbReference>
<feature type="region of interest" description="Disordered" evidence="2">
    <location>
        <begin position="63"/>
        <end position="132"/>
    </location>
</feature>
<reference evidence="3 4" key="1">
    <citation type="submission" date="2022-09" db="EMBL/GenBank/DDBJ databases">
        <authorList>
            <person name="Palmer J.M."/>
        </authorList>
    </citation>
    <scope>NUCLEOTIDE SEQUENCE [LARGE SCALE GENOMIC DNA]</scope>
    <source>
        <strain evidence="3 4">DSM 7382</strain>
    </source>
</reference>
<dbReference type="EMBL" id="JASBNA010000001">
    <property type="protein sequence ID" value="KAK7696333.1"/>
    <property type="molecule type" value="Genomic_DNA"/>
</dbReference>
<dbReference type="SUPFAM" id="SSF101447">
    <property type="entry name" value="Formin homology 2 domain (FH2 domain)"/>
    <property type="match status" value="1"/>
</dbReference>
<feature type="compositionally biased region" description="Polar residues" evidence="2">
    <location>
        <begin position="214"/>
        <end position="232"/>
    </location>
</feature>
<dbReference type="Pfam" id="PF18759">
    <property type="entry name" value="Plavaka"/>
    <property type="match status" value="1"/>
</dbReference>
<sequence length="1223" mass="138004">MCRYRNETLSRRATAKGSLFQTGLGQQYVSSPSLLRNRCGRDMMGTATVLTHRTDILNQAAKRRLVTPSPNTTSGQTDTLNQHNLTVDLDGHPTNPPPPPSPPSPLPPPSPPPPPPPPPLPPPPPPPLPVLSAAGRAVRPHRLPARYIDQPPEPPIALPDPTLLNPLSSFRHRVTLIVRDTYSTAANIFGLWRKFPHHPSFDPDSLIGSEHLSNIQQPRDTTSEGNVSSTLMTDKPPPLSQQANPVPSYLPFTSKTIALLMNWANNGFTNKSEEQVDELVHDVLCHQDFKIPQLDGFSAHRENKRLDEANCRQASHSNPVSEGPTIHHPLFDAGQFHETSVTINVPTGEADSGRKVEIPGLYHQKLTDLITAAFSTDKFANQLHYSPFQLFHRSPLTNKDQHVYSELYNSDIFLEEDDKVKHYVPTDDPNCTLEKVVAALMHWSNTTHLADFGTAKLWPIYLIFRNLSKYIGALPDSGACHHVAYIPSLSDSFQDAVSRWHKKWQTQGKEILTHCRRELMHAVWKELLDDDFLHAYKYGLVVKCPDGISRRIYPRFFTYSADYPEKVLLATIRDKGLCPCTRCLTPKSKLHLMGQVYDMAFHVQAGVWKYLSRAVTVARKYIYDAGYGVASTAIDNLLKETSSVPTVNAFIDRLGEDFNLHWMLTVDFMHEYNLGVWKAVFTHLVRLVYAQRNGNDKIAELDRRYCLIPRFGKDTIRRFADNPSEMKKLAARDFEDLLLCAIPAFEGLFDLEEDNLLVGKLLFKMAKWHALAKLRIHTEKTLNCLEHATTELGKIMRQFANVTCTRTEMYELPRERAACEHRQAQQNKNLMSSSTSTRKHKTINLNTYKWHVLGDYVRSICLFGPVDIYSTQIGELAHHFVKHLYRLSSKFNPAKQINPQTKPASCKRHRHLAAGRDPTGYLPPNQHHFISHSHNHPIKLSSFIHTNQHDPAFKDNSHIESLMVMIMMTSPMLIVNYTTYNVRRDQDSLNPSRQCNVIVNSPETAAGAHLFWHVQVLGVFHTSASVFPSRESTLWPISSTLIQFLWVRWYGIEPGSRSGLRHSHLPKIGFVPEDDRFAFGFLDPSVVIRGCHLIPAFAMGKTGRLLRAGISTVARKPGQRKDWVNYYVGMFADCDMAMHFTDMGIGHQMARDGQNSSGGEDEWEDVIDEDDTDNTEPEDCDSDSGDDSDKGASNNNSEDEDIGLDETSGSDGYGSDDSIYDRD</sequence>
<gene>
    <name evidence="3" type="ORF">QCA50_000987</name>
</gene>
<proteinExistence type="predicted"/>
<evidence type="ECO:0000256" key="2">
    <source>
        <dbReference type="SAM" id="MobiDB-lite"/>
    </source>
</evidence>
<evidence type="ECO:0000313" key="4">
    <source>
        <dbReference type="Proteomes" id="UP001385951"/>
    </source>
</evidence>
<comment type="caution">
    <text evidence="3">The sequence shown here is derived from an EMBL/GenBank/DDBJ whole genome shotgun (WGS) entry which is preliminary data.</text>
</comment>
<name>A0AAW0GYW4_9APHY</name>
<feature type="compositionally biased region" description="Acidic residues" evidence="2">
    <location>
        <begin position="1159"/>
        <end position="1186"/>
    </location>
</feature>
<keyword evidence="4" id="KW-1185">Reference proteome</keyword>
<feature type="region of interest" description="Disordered" evidence="2">
    <location>
        <begin position="214"/>
        <end position="247"/>
    </location>
</feature>
<accession>A0AAW0GYW4</accession>
<organism evidence="3 4">
    <name type="scientific">Cerrena zonata</name>
    <dbReference type="NCBI Taxonomy" id="2478898"/>
    <lineage>
        <taxon>Eukaryota</taxon>
        <taxon>Fungi</taxon>
        <taxon>Dikarya</taxon>
        <taxon>Basidiomycota</taxon>
        <taxon>Agaricomycotina</taxon>
        <taxon>Agaricomycetes</taxon>
        <taxon>Polyporales</taxon>
        <taxon>Cerrenaceae</taxon>
        <taxon>Cerrena</taxon>
    </lineage>
</organism>
<evidence type="ECO:0000256" key="1">
    <source>
        <dbReference type="ARBA" id="ARBA00022581"/>
    </source>
</evidence>
<dbReference type="PANTHER" id="PTHR13037">
    <property type="entry name" value="FORMIN"/>
    <property type="match status" value="1"/>
</dbReference>